<dbReference type="CDD" id="cd00586">
    <property type="entry name" value="4HBT"/>
    <property type="match status" value="1"/>
</dbReference>
<evidence type="ECO:0000313" key="3">
    <source>
        <dbReference type="EMBL" id="MCD2421146.1"/>
    </source>
</evidence>
<organism evidence="3 4">
    <name type="scientific">Niabella pedocola</name>
    <dbReference type="NCBI Taxonomy" id="1752077"/>
    <lineage>
        <taxon>Bacteria</taxon>
        <taxon>Pseudomonadati</taxon>
        <taxon>Bacteroidota</taxon>
        <taxon>Chitinophagia</taxon>
        <taxon>Chitinophagales</taxon>
        <taxon>Chitinophagaceae</taxon>
        <taxon>Niabella</taxon>
    </lineage>
</organism>
<dbReference type="RefSeq" id="WP_231001929.1">
    <property type="nucleotide sequence ID" value="NZ_JAJNEC010000001.1"/>
</dbReference>
<dbReference type="PANTHER" id="PTHR31793:SF27">
    <property type="entry name" value="NOVEL THIOESTERASE SUPERFAMILY DOMAIN AND SAPOSIN A-TYPE DOMAIN CONTAINING PROTEIN (0610012H03RIK)"/>
    <property type="match status" value="1"/>
</dbReference>
<evidence type="ECO:0000256" key="1">
    <source>
        <dbReference type="ARBA" id="ARBA00005953"/>
    </source>
</evidence>
<reference evidence="3 4" key="1">
    <citation type="submission" date="2021-11" db="EMBL/GenBank/DDBJ databases">
        <title>Genomic of Niabella pedocola.</title>
        <authorList>
            <person name="Wu T."/>
        </authorList>
    </citation>
    <scope>NUCLEOTIDE SEQUENCE [LARGE SCALE GENOMIC DNA]</scope>
    <source>
        <strain evidence="3 4">JCM 31011</strain>
    </source>
</reference>
<dbReference type="Pfam" id="PF13279">
    <property type="entry name" value="4HBT_2"/>
    <property type="match status" value="1"/>
</dbReference>
<keyword evidence="4" id="KW-1185">Reference proteome</keyword>
<comment type="caution">
    <text evidence="3">The sequence shown here is derived from an EMBL/GenBank/DDBJ whole genome shotgun (WGS) entry which is preliminary data.</text>
</comment>
<proteinExistence type="inferred from homology"/>
<name>A0ABS8PMX7_9BACT</name>
<keyword evidence="2" id="KW-0378">Hydrolase</keyword>
<dbReference type="PANTHER" id="PTHR31793">
    <property type="entry name" value="4-HYDROXYBENZOYL-COA THIOESTERASE FAMILY MEMBER"/>
    <property type="match status" value="1"/>
</dbReference>
<evidence type="ECO:0000256" key="2">
    <source>
        <dbReference type="ARBA" id="ARBA00022801"/>
    </source>
</evidence>
<dbReference type="EMBL" id="JAJNEC010000001">
    <property type="protein sequence ID" value="MCD2421146.1"/>
    <property type="molecule type" value="Genomic_DNA"/>
</dbReference>
<dbReference type="InterPro" id="IPR050563">
    <property type="entry name" value="4-hydroxybenzoyl-CoA_TE"/>
</dbReference>
<protein>
    <submittedName>
        <fullName evidence="3">Acyl-CoA thioesterase</fullName>
    </submittedName>
</protein>
<dbReference type="SUPFAM" id="SSF54637">
    <property type="entry name" value="Thioesterase/thiol ester dehydrase-isomerase"/>
    <property type="match status" value="1"/>
</dbReference>
<evidence type="ECO:0000313" key="4">
    <source>
        <dbReference type="Proteomes" id="UP001199816"/>
    </source>
</evidence>
<accession>A0ABS8PMX7</accession>
<dbReference type="Proteomes" id="UP001199816">
    <property type="component" value="Unassembled WGS sequence"/>
</dbReference>
<gene>
    <name evidence="3" type="ORF">LQ567_00115</name>
</gene>
<comment type="similarity">
    <text evidence="1">Belongs to the 4-hydroxybenzoyl-CoA thioesterase family.</text>
</comment>
<dbReference type="Gene3D" id="3.10.129.10">
    <property type="entry name" value="Hotdog Thioesterase"/>
    <property type="match status" value="1"/>
</dbReference>
<sequence length="148" mass="17146">MERFTKALQIRWADLDLNGHLRHSVYYDWGAYCRISFLSENGLTTAHMAELHVGPVIFREECVFKREIRLEDAVTIDLELTQSRRDFSRWAMRHHIYKDAQTLAAVITLEGAWIDTLKRKLTIPPPVVATAYSAMPLAADFKWLEPSL</sequence>
<dbReference type="InterPro" id="IPR029069">
    <property type="entry name" value="HotDog_dom_sf"/>
</dbReference>